<evidence type="ECO:0000313" key="2">
    <source>
        <dbReference type="EMBL" id="SDR71583.1"/>
    </source>
</evidence>
<evidence type="ECO:0000259" key="1">
    <source>
        <dbReference type="Pfam" id="PF13116"/>
    </source>
</evidence>
<dbReference type="InterPro" id="IPR025263">
    <property type="entry name" value="YhdP_central"/>
</dbReference>
<feature type="domain" description="YhdP central" evidence="1">
    <location>
        <begin position="1"/>
        <end position="1274"/>
    </location>
</feature>
<dbReference type="OrthoDB" id="9762238at2"/>
<dbReference type="PANTHER" id="PTHR38690">
    <property type="entry name" value="PROTEASE-RELATED"/>
    <property type="match status" value="1"/>
</dbReference>
<dbReference type="InterPro" id="IPR011836">
    <property type="entry name" value="YhdP"/>
</dbReference>
<dbReference type="Pfam" id="PF13116">
    <property type="entry name" value="YhdP"/>
    <property type="match status" value="1"/>
</dbReference>
<protein>
    <submittedName>
        <fullName evidence="2">TIGR02099 family protein</fullName>
    </submittedName>
</protein>
<dbReference type="STRING" id="797277.SAMN05216198_0166"/>
<name>A0A1H1LAR4_9GAMM</name>
<dbReference type="Proteomes" id="UP000243426">
    <property type="component" value="Chromosome I"/>
</dbReference>
<dbReference type="NCBIfam" id="TIGR02099">
    <property type="entry name" value="YhdP family protein"/>
    <property type="match status" value="1"/>
</dbReference>
<sequence>MTWQRWLRRFLDGLILLLVGWLLLAAAYVSLGRQFVPAVTDYQVELVQWVEQQTGRAIQLQSLEGEMQGAQPVLTLRGLRVHETADLASPVLLDLDHVTARVDVFASLWQRQPVMDALQLEGLSLEVIENAEGDWRLMGLGHKNAAGDGLDRALQQLFEQRRITLLDTRIRISPWDQPDWVFADGDLTLLNNGARHRLDARMRLPDDQLVRLQLSGRMPGRDWRRADMDFYAELPASDWSGWLPEDLLHDARIDRVVAGGELWGRWRNTRMQQLSGLVQAPAIELDLQRAAPSLQDLSMHFKLQLEDDRQQLNIENFSLRLDDQVWPATRLQLQRQSDGGQWRARADHLPLDLLGQWVSGMLPDTHSAEILDTLAPEGSLQDVLLSGDDWSEFLDWSLLARLDNVGIQAWEGVPAFAGVSGVVSGTPAAGELRVDSHRWSMHLPKLFPKRWEYDALVGALNWSWSDQDGLHLAVPGAAVKGSEGAASATLDLRVPRPDGTPTMDLRVALRDSRAEYHSRYLPSLSSAISPALTQWLQDSQLSGPVPLAIFAYEGSLLKGASPEERQISLFGRLEQGSLIFQPGWPALEDVSGSLYLHNVDLDINQAQGRILQTRLDNIRVSLDRNSADQELELHIAGAGAGPLSDGLQLMQDTPLARLTGDPLHGWSGTGELQGDLQLGIPLTDGKQPDVHLQLQARAQQLNIPQLQAPLHDLLGDFSYQHGIGLLSDKVTVRFLDQPVTGRIDLRKHGQRTDQRLRLQGRHQVKNLHGWPLLDALPEKLAEGSFAWDAELLLGDDLRRLQVRSDLKGVRLDLPDPLAKTAETSLPSRLQLDMGPSSRWQWQVGDDLRGLLLERNGALSGDVRYRRGAPRMPTEAGITVSARFEAFDWNQWQGWFTSGVLPQSAVTDTLGSDGRTPAQLLNAVHVQARHFTGFGLELDELNVAASPLAAGWQLDVSHPDLRGRIQLPAAKDGIIAVDLQRLGFPKTTDLPSEADGFIEPLASEDPLRNINPTNLPAMDIGIDELYWGKDLVGATYFRLRPAASGLDINEIDVALRGGLQLNGAMHWNPQHTRFDGSLAAEDIGRVLSAWRYAPTLTSKAFTASVGLEWPGSPAWFALKRSTGSLAVQAQDGMLQSGESSADALRVFGLLNFNTLARRLRLDFSDLFGKGTAYDTFNGEVALTNGLIQTMSPLMMDGPSAKLQLDGTVDLPADRIDMGLLVTLPVTNNLPLAAIIAGAPHIGGVLFLADKILGDRVARFASVKYRISGKWSQPSVDFDRAFDNKAALED</sequence>
<accession>A0A1H1LAR4</accession>
<organism evidence="2 3">
    <name type="scientific">Halopseudomonas litoralis</name>
    <dbReference type="NCBI Taxonomy" id="797277"/>
    <lineage>
        <taxon>Bacteria</taxon>
        <taxon>Pseudomonadati</taxon>
        <taxon>Pseudomonadota</taxon>
        <taxon>Gammaproteobacteria</taxon>
        <taxon>Pseudomonadales</taxon>
        <taxon>Pseudomonadaceae</taxon>
        <taxon>Halopseudomonas</taxon>
    </lineage>
</organism>
<dbReference type="EMBL" id="LT629748">
    <property type="protein sequence ID" value="SDR71583.1"/>
    <property type="molecule type" value="Genomic_DNA"/>
</dbReference>
<evidence type="ECO:0000313" key="3">
    <source>
        <dbReference type="Proteomes" id="UP000243426"/>
    </source>
</evidence>
<reference evidence="3" key="1">
    <citation type="submission" date="2016-10" db="EMBL/GenBank/DDBJ databases">
        <authorList>
            <person name="Varghese N."/>
            <person name="Submissions S."/>
        </authorList>
    </citation>
    <scope>NUCLEOTIDE SEQUENCE [LARGE SCALE GENOMIC DNA]</scope>
    <source>
        <strain evidence="3">2SM5</strain>
    </source>
</reference>
<dbReference type="PANTHER" id="PTHR38690:SF1">
    <property type="entry name" value="PROTEASE"/>
    <property type="match status" value="1"/>
</dbReference>
<keyword evidence="3" id="KW-1185">Reference proteome</keyword>
<proteinExistence type="predicted"/>
<gene>
    <name evidence="2" type="ORF">SAMN05216198_0166</name>
</gene>
<dbReference type="RefSeq" id="WP_090271589.1">
    <property type="nucleotide sequence ID" value="NZ_LT629748.1"/>
</dbReference>